<dbReference type="GO" id="GO:0009289">
    <property type="term" value="C:pilus"/>
    <property type="evidence" value="ECO:0007669"/>
    <property type="project" value="UniProtKB-SubCell"/>
</dbReference>
<dbReference type="Pfam" id="PF06321">
    <property type="entry name" value="P_gingi_FimA"/>
    <property type="match status" value="1"/>
</dbReference>
<evidence type="ECO:0000313" key="6">
    <source>
        <dbReference type="EMBL" id="RHL96753.1"/>
    </source>
</evidence>
<dbReference type="AlphaFoldDB" id="A0A415NG95"/>
<dbReference type="Proteomes" id="UP000285013">
    <property type="component" value="Unassembled WGS sequence"/>
</dbReference>
<organism evidence="6 7">
    <name type="scientific">Bacteroides intestinalis</name>
    <dbReference type="NCBI Taxonomy" id="329854"/>
    <lineage>
        <taxon>Bacteria</taxon>
        <taxon>Pseudomonadati</taxon>
        <taxon>Bacteroidota</taxon>
        <taxon>Bacteroidia</taxon>
        <taxon>Bacteroidales</taxon>
        <taxon>Bacteroidaceae</taxon>
        <taxon>Bacteroides</taxon>
    </lineage>
</organism>
<dbReference type="EMBL" id="QRPE01000001">
    <property type="protein sequence ID" value="RHL96753.1"/>
    <property type="molecule type" value="Genomic_DNA"/>
</dbReference>
<comment type="similarity">
    <text evidence="2">Belongs to the bacteroidetes fimbrillin superfamily. FimA/Mfa1 family.</text>
</comment>
<accession>A0A415NG95</accession>
<sequence>MKKQIFFLSALLALGFSGCSDKENIETGNSEEIRVAVTFDIGTNTRAVNDLFLGQVTLYVFNEETEAYVSTQETQIEGGTITFPGKGSYIVEAIANEKNNLKGLKDYEDFKSRTTVYDNAKEGCLQMRGVQTAKVTNVTQNPSMYFQMRRLVARINIVNEVTDFKLTEARLSGAMSASHFYTDESMGYWTASETQEMTVSSFAENPENDTYKSVFYVYECPNAQCNLSLDVKGTIDGIEHAVPTLKTVDFIGKYAPLRRNVQYNVTLNEVDGAIVATLEVTDWEEGEETGGAVVSPDANSIEVEISATAGTSAYATAFPEECAVNDLSVYLFGAEGTLEKAYTNLLTEEWTPENVDEGKKIILKNVPTTGGKTLYIIANAEQATSLTEVSENTTKDDFKALLAVNATGNLKCPLLMFKEVEITAEGWTDNVAQVSAVLERAAARIDLRVNDESGFTPEKVTLVGANSSSYVIASTAASGTPINLEGTVEASNNEEAGYKLYPQLFYLYSTGSTEGMYLLLEGTQKSGDKTADAIYKKPLSEMEFSKIEHNTCYTITINDVDGVPIVAGGNIDGEVVED</sequence>
<evidence type="ECO:0000256" key="2">
    <source>
        <dbReference type="ARBA" id="ARBA00006011"/>
    </source>
</evidence>
<comment type="caution">
    <text evidence="6">The sequence shown here is derived from an EMBL/GenBank/DDBJ whole genome shotgun (WGS) entry which is preliminary data.</text>
</comment>
<dbReference type="Gene3D" id="2.60.40.2580">
    <property type="match status" value="1"/>
</dbReference>
<evidence type="ECO:0000256" key="4">
    <source>
        <dbReference type="ARBA" id="ARBA00023263"/>
    </source>
</evidence>
<protein>
    <recommendedName>
        <fullName evidence="5">Major fimbrial subunit protein N-terminal domain-containing protein</fullName>
    </recommendedName>
</protein>
<keyword evidence="4" id="KW-0281">Fimbrium</keyword>
<evidence type="ECO:0000313" key="7">
    <source>
        <dbReference type="Proteomes" id="UP000285013"/>
    </source>
</evidence>
<evidence type="ECO:0000259" key="5">
    <source>
        <dbReference type="Pfam" id="PF06321"/>
    </source>
</evidence>
<evidence type="ECO:0000256" key="3">
    <source>
        <dbReference type="ARBA" id="ARBA00022729"/>
    </source>
</evidence>
<name>A0A415NG95_9BACE</name>
<keyword evidence="3" id="KW-0732">Signal</keyword>
<proteinExistence type="inferred from homology"/>
<dbReference type="PROSITE" id="PS51257">
    <property type="entry name" value="PROKAR_LIPOPROTEIN"/>
    <property type="match status" value="1"/>
</dbReference>
<reference evidence="6 7" key="1">
    <citation type="submission" date="2018-08" db="EMBL/GenBank/DDBJ databases">
        <title>A genome reference for cultivated species of the human gut microbiota.</title>
        <authorList>
            <person name="Zou Y."/>
            <person name="Xue W."/>
            <person name="Luo G."/>
        </authorList>
    </citation>
    <scope>NUCLEOTIDE SEQUENCE [LARGE SCALE GENOMIC DNA]</scope>
    <source>
        <strain evidence="6 7">AF36-16BH</strain>
    </source>
</reference>
<gene>
    <name evidence="6" type="ORF">DWZ95_01730</name>
</gene>
<evidence type="ECO:0000256" key="1">
    <source>
        <dbReference type="ARBA" id="ARBA00004561"/>
    </source>
</evidence>
<comment type="subcellular location">
    <subcellularLocation>
        <location evidence="1">Fimbrium</location>
    </subcellularLocation>
</comment>
<feature type="domain" description="Major fimbrial subunit protein N-terminal" evidence="5">
    <location>
        <begin position="303"/>
        <end position="403"/>
    </location>
</feature>
<dbReference type="InterPro" id="IPR029141">
    <property type="entry name" value="FimA_N"/>
</dbReference>
<dbReference type="RefSeq" id="WP_118422571.1">
    <property type="nucleotide sequence ID" value="NZ_JAJCKC010000041.1"/>
</dbReference>